<name>A0A7X6MBM9_9ACTN</name>
<reference evidence="1 2" key="1">
    <citation type="submission" date="2020-04" db="EMBL/GenBank/DDBJ databases">
        <title>MicrobeNet Type strains.</title>
        <authorList>
            <person name="Nicholson A.C."/>
        </authorList>
    </citation>
    <scope>NUCLEOTIDE SEQUENCE [LARGE SCALE GENOMIC DNA]</scope>
    <source>
        <strain evidence="1 2">ATCC 23612</strain>
    </source>
</reference>
<dbReference type="RefSeq" id="WP_061079815.1">
    <property type="nucleotide sequence ID" value="NZ_JAAXPG010000007.1"/>
</dbReference>
<accession>A0A7X6MBM9</accession>
<sequence>MDLGFLRPLYESDAPVASVHLDTSRDRTDAGKELELRWRHLRDELSSLGTDKATLDVLEQAVRDGSSRAFGSHGHSLFASEGRLLGAYTLSEPPAQSRALRMPVPDPLPVVVDRGRYLPYVLVALDRVNAKVFSYTGQPSSGPASEKDFSGADLRNIDPMGRGGPGVLSGYNGRFDGKHYPMETWRENTARIAQQVREAVAEVDAKVIFVGGDEEAIAYLRDNLGERKLSIPIRLVPGGRGGPDAEERLHEAAAEALRDFVIDGHDDIIADYHQKLANDQAVRGTEPTLPMLSEARVRTLLLGADRDGEPELWGSPGEPVLVSKDPADLDDPDSAFRAPASALMLRSAMAADAGFGEVLDHGHTSAENGAILRFPTSPNERV</sequence>
<evidence type="ECO:0000313" key="1">
    <source>
        <dbReference type="EMBL" id="NKY97940.1"/>
    </source>
</evidence>
<dbReference type="Pfam" id="PF18844">
    <property type="entry name" value="baeRF_family2"/>
    <property type="match status" value="1"/>
</dbReference>
<dbReference type="EMBL" id="JAAXPG010000007">
    <property type="protein sequence ID" value="NKY97940.1"/>
    <property type="molecule type" value="Genomic_DNA"/>
</dbReference>
<evidence type="ECO:0000313" key="2">
    <source>
        <dbReference type="Proteomes" id="UP000553209"/>
    </source>
</evidence>
<proteinExistence type="predicted"/>
<protein>
    <recommendedName>
        <fullName evidence="3">Peptide chain release factor 1</fullName>
    </recommendedName>
</protein>
<comment type="caution">
    <text evidence="1">The sequence shown here is derived from an EMBL/GenBank/DDBJ whole genome shotgun (WGS) entry which is preliminary data.</text>
</comment>
<dbReference type="InterPro" id="IPR040701">
    <property type="entry name" value="Bact_RF_family2"/>
</dbReference>
<dbReference type="Proteomes" id="UP000553209">
    <property type="component" value="Unassembled WGS sequence"/>
</dbReference>
<gene>
    <name evidence="1" type="ORF">HGB44_09760</name>
</gene>
<organism evidence="1 2">
    <name type="scientific">Nocardiopsis alborubida</name>
    <dbReference type="NCBI Taxonomy" id="146802"/>
    <lineage>
        <taxon>Bacteria</taxon>
        <taxon>Bacillati</taxon>
        <taxon>Actinomycetota</taxon>
        <taxon>Actinomycetes</taxon>
        <taxon>Streptosporangiales</taxon>
        <taxon>Nocardiopsidaceae</taxon>
        <taxon>Nocardiopsis</taxon>
    </lineage>
</organism>
<evidence type="ECO:0008006" key="3">
    <source>
        <dbReference type="Google" id="ProtNLM"/>
    </source>
</evidence>
<keyword evidence="2" id="KW-1185">Reference proteome</keyword>
<dbReference type="AlphaFoldDB" id="A0A7X6MBM9"/>